<keyword evidence="1" id="KW-0812">Transmembrane</keyword>
<proteinExistence type="predicted"/>
<evidence type="ECO:0000313" key="2">
    <source>
        <dbReference type="EMBL" id="PJE77545.1"/>
    </source>
</evidence>
<accession>A0A2H9T2U0</accession>
<keyword evidence="1" id="KW-0472">Membrane</keyword>
<dbReference type="EMBL" id="NSIT01000520">
    <property type="protein sequence ID" value="PJE77545.1"/>
    <property type="molecule type" value="Genomic_DNA"/>
</dbReference>
<organism evidence="2">
    <name type="scientific">invertebrate metagenome</name>
    <dbReference type="NCBI Taxonomy" id="1711999"/>
    <lineage>
        <taxon>unclassified sequences</taxon>
        <taxon>metagenomes</taxon>
        <taxon>organismal metagenomes</taxon>
    </lineage>
</organism>
<comment type="caution">
    <text evidence="2">The sequence shown here is derived from an EMBL/GenBank/DDBJ whole genome shotgun (WGS) entry which is preliminary data.</text>
</comment>
<dbReference type="AlphaFoldDB" id="A0A2H9T2U0"/>
<evidence type="ECO:0000256" key="1">
    <source>
        <dbReference type="SAM" id="Phobius"/>
    </source>
</evidence>
<sequence length="106" mass="12380">MMYVCGYNAPYIYCNFILCLTLVESANYTLICVSFAMYCSSRYQIIRSPNLGFVSITAAVPFTKVMAKFKDWDGFFLKRLNHKPSFILKQLVEKVYKSYRVPMVLR</sequence>
<keyword evidence="1" id="KW-1133">Transmembrane helix</keyword>
<protein>
    <submittedName>
        <fullName evidence="2">Uncharacterized protein</fullName>
    </submittedName>
</protein>
<gene>
    <name evidence="2" type="ORF">CI610_03529</name>
</gene>
<reference evidence="2" key="1">
    <citation type="journal article" date="2017" name="Appl. Environ. Microbiol.">
        <title>Molecular characterization of an Endozoicomonas-like organism causing infection in king scallop Pecten maximus L.</title>
        <authorList>
            <person name="Cano I."/>
            <person name="van Aerle R."/>
            <person name="Ross S."/>
            <person name="Verner-Jeffreys D.W."/>
            <person name="Paley R.K."/>
            <person name="Rimmer G."/>
            <person name="Ryder D."/>
            <person name="Hooper P."/>
            <person name="Stone D."/>
            <person name="Feist S.W."/>
        </authorList>
    </citation>
    <scope>NUCLEOTIDE SEQUENCE</scope>
</reference>
<feature type="transmembrane region" description="Helical" evidence="1">
    <location>
        <begin position="12"/>
        <end position="38"/>
    </location>
</feature>
<name>A0A2H9T2U0_9ZZZZ</name>